<evidence type="ECO:0000256" key="1">
    <source>
        <dbReference type="SAM" id="Coils"/>
    </source>
</evidence>
<keyword evidence="2" id="KW-0812">Transmembrane</keyword>
<dbReference type="GeneID" id="24561673"/>
<reference evidence="3" key="2">
    <citation type="submission" date="2014-06" db="EMBL/GenBank/DDBJ databases">
        <authorList>
            <person name="Aslett M."/>
            <person name="De Silva Nishadi"/>
        </authorList>
    </citation>
    <scope>NUCLEOTIDE SEQUENCE</scope>
    <source>
        <strain evidence="3">Bond</strain>
    </source>
</reference>
<feature type="coiled-coil region" evidence="1">
    <location>
        <begin position="691"/>
        <end position="718"/>
    </location>
</feature>
<reference evidence="3" key="1">
    <citation type="journal article" date="2014" name="Nucleic Acids Res.">
        <title>The evolutionary dynamics of variant antigen genes in Babesia reveal a history of genomic innovation underlying host-parasite interaction.</title>
        <authorList>
            <person name="Jackson A.P."/>
            <person name="Otto T.D."/>
            <person name="Darby A."/>
            <person name="Ramaprasad A."/>
            <person name="Xia D."/>
            <person name="Echaide I.E."/>
            <person name="Farber M."/>
            <person name="Gahlot S."/>
            <person name="Gamble J."/>
            <person name="Gupta D."/>
            <person name="Gupta Y."/>
            <person name="Jackson L."/>
            <person name="Malandrin L."/>
            <person name="Malas T.B."/>
            <person name="Moussa E."/>
            <person name="Nair M."/>
            <person name="Reid AJ."/>
            <person name="Sanders M."/>
            <person name="Sharma J."/>
            <person name="Tracey A."/>
            <person name="Quail M.A."/>
            <person name="Weir W."/>
            <person name="Wastling J.M."/>
            <person name="Hall N."/>
            <person name="Willadsen P."/>
            <person name="Lingelbach K."/>
            <person name="Shiels B."/>
            <person name="Tait A."/>
            <person name="Berriman M."/>
            <person name="Allred D.R."/>
            <person name="Pain A."/>
        </authorList>
    </citation>
    <scope>NUCLEOTIDE SEQUENCE</scope>
    <source>
        <strain evidence="3">Bond</strain>
    </source>
</reference>
<dbReference type="VEuPathDB" id="PiroplasmaDB:BBBOND_0000960"/>
<dbReference type="RefSeq" id="XP_012770394.1">
    <property type="nucleotide sequence ID" value="XM_012914940.1"/>
</dbReference>
<protein>
    <recommendedName>
        <fullName evidence="4">C3H1-type domain-containing protein</fullName>
    </recommendedName>
</protein>
<gene>
    <name evidence="3" type="ORF">BBBOND_0000960</name>
</gene>
<dbReference type="EMBL" id="LK054899">
    <property type="protein sequence ID" value="CDR71446.1"/>
    <property type="molecule type" value="Genomic_DNA"/>
</dbReference>
<keyword evidence="1" id="KW-0175">Coiled coil</keyword>
<evidence type="ECO:0000313" key="3">
    <source>
        <dbReference type="EMBL" id="CDR71446.1"/>
    </source>
</evidence>
<name>A0A061BSC6_BABBI</name>
<keyword evidence="2" id="KW-1133">Transmembrane helix</keyword>
<feature type="transmembrane region" description="Helical" evidence="2">
    <location>
        <begin position="1550"/>
        <end position="1571"/>
    </location>
</feature>
<dbReference type="KEGG" id="bbig:BBBOND_0000960"/>
<keyword evidence="2" id="KW-0472">Membrane</keyword>
<organism evidence="3">
    <name type="scientific">Babesia bigemina</name>
    <dbReference type="NCBI Taxonomy" id="5866"/>
    <lineage>
        <taxon>Eukaryota</taxon>
        <taxon>Sar</taxon>
        <taxon>Alveolata</taxon>
        <taxon>Apicomplexa</taxon>
        <taxon>Aconoidasida</taxon>
        <taxon>Piroplasmida</taxon>
        <taxon>Babesiidae</taxon>
        <taxon>Babesia</taxon>
    </lineage>
</organism>
<proteinExistence type="predicted"/>
<accession>A0A061BSC6</accession>
<dbReference type="OrthoDB" id="5792673at2759"/>
<evidence type="ECO:0000256" key="2">
    <source>
        <dbReference type="SAM" id="Phobius"/>
    </source>
</evidence>
<feature type="coiled-coil region" evidence="1">
    <location>
        <begin position="201"/>
        <end position="257"/>
    </location>
</feature>
<evidence type="ECO:0008006" key="4">
    <source>
        <dbReference type="Google" id="ProtNLM"/>
    </source>
</evidence>
<sequence>MGFLLGVFDAVKDDDAVRTYDKDISGDKIDTVISMLQSSIGSGRDGLVDAVGAVKAWLEGYGEKVREKNNLVTTPIENIKTEIGEHIKDQSTPQKPIDQQINEWTTRADDYLSKVKSAEGALVDIDSKLKDKLKCPINMLLQATKTFREDARNRDLEELNKTAAAELTKLEKEVKDFVNFRVIRMGNEIEGAFNEQIQKPITNVKDKLAQVDADLKSWIEEATKVIQQVKQKAQQVHDRLEAHVKKIAADADKVQKEAEKQVSAKLITVDGLLNEAESNSRALDESCSKSERHLKTLKESAEEVIRQATYNVENIKELNREITGDLKQKLNMVSFHVKGLELIGMQEKFEMLLHNVYDAIGNLSEAVVGQKDKSIKKMLEKLKREDIDGLKNAIETANEDFKELDERQYPTVKYFKDLMSSDKNENTIFARFQKAVAIDQKGKNVSDHPNFAGKVDEAINAVNTEVTSINATFASEIKKALTTAVDDAAAPIAKIKAFAAAISHPDSGFPHNLLDVKHQITSLQVRFQSLIDAVRVAKMKHYVSDLLGALRNAKMLIVKYIKGIAHDFKMLTAELTALQGELQKDNVGHDVITTLNDFLSQGIQSTGEWKDKTAVKGLTEIEKRIANILGIGDEGDAPNDLNTIVTKANAFYTSVLQAEAREAMREIAERVKQEFSITTKNIEARAQWLYANRKKKELEELKNIVDSQKSEIRNIIDKDRASGIKCLLWYMNHNRGKLTELTGINEFNYATEKCKHYFDPLVEYIKAQVKNTIKPATTNETTDPYIQLTKIKEHFDKLLGHLQKDDKKYNFDNKFTSLLTTLSTSLTALTPSAFANPRHPELLDAVKKGLQGFVQEMERVYVNKYDGDPAVYFSWNGTFTSELNDLGKNCVRVFLTIVNILHEDLDKLNYKCDGDWRRKLICEMDGEDDNPLGQFMKRCGYKVAGNKDSKEGELNFPSRDFTGKNIHSKLNATKFGDDQVIAQHLLKCESNEEDEEGEKVKKHNFDFFDLLNCLLSHVNEYNEVCYLSTLQARRQPCSVYEMLVWLSGLPHHPVYTDMRDVTTLGIIDGLNKKEEEEFSVSFVDDSSSLEAYPDKITYNSVQGAVTEVCSKAYDTVVCIAGTGDAQTVYGCDYSNNSFNFYYPQDGEGCLDMFLDVLRRLFPPLKFLRNQCKYRSNHLGWRDCQYGMDVPMGKSQCTEHSRDQVTGQPKCQANSKVNCQPNSPLMSYLNDCLPGHLPHHLTKIGCKYECATCPSTLKKGIPCMTPLGFRGFSGSIKTGKDICAILDSFFSIRKVETLFTLLPKPPSSVPEHFGFALSLVGGWYDNDNLNKNDVQTAFEESIKNVSIHLVDQPNELTDAITNAYGSGYTKHSSCEHNHVKNLTTGDICSDKKNVDCAPYMSSLCADSYYYVAKAHSDTYLSWAVYLPWNFWTLLNNLYQDFCNINCQDWGCRNCLNSRQCKRGQHGLTEKVDKKPEIPHCKCDSMVKCKGVAPTFYRYGFSFGNVIALNMKSKEKLCSNFCTQLRNVLESKYFTDLFDTCDKFIFTIRAPFIWLNVALWLLSLLYLLHIMVIRLDLLHIKSHLHSPSSHRIAAQSLLAAARVNKLNRVFYLQP</sequence>